<name>A0A0F8Y6J9_9ZZZZ</name>
<feature type="non-terminal residue" evidence="1">
    <location>
        <position position="1"/>
    </location>
</feature>
<dbReference type="AlphaFoldDB" id="A0A0F8Y6J9"/>
<evidence type="ECO:0000313" key="1">
    <source>
        <dbReference type="EMBL" id="KKK76908.1"/>
    </source>
</evidence>
<gene>
    <name evidence="1" type="ORF">LCGC14_2858930</name>
</gene>
<accession>A0A0F8Y6J9</accession>
<dbReference type="EMBL" id="LAZR01055201">
    <property type="protein sequence ID" value="KKK76908.1"/>
    <property type="molecule type" value="Genomic_DNA"/>
</dbReference>
<sequence>PLWSEKEVEEMRSNKIVADKIRLLRVQKFSQKVLLSEVKELVDIGDDNFEVDGETVGFEANKSYKYKLNEFYNFVQDKGADLSDLMLTKTDAERVVKRMKKEKLLEEKDLEVIEGMKVEIATNKFVY</sequence>
<organism evidence="1">
    <name type="scientific">marine sediment metagenome</name>
    <dbReference type="NCBI Taxonomy" id="412755"/>
    <lineage>
        <taxon>unclassified sequences</taxon>
        <taxon>metagenomes</taxon>
        <taxon>ecological metagenomes</taxon>
    </lineage>
</organism>
<comment type="caution">
    <text evidence="1">The sequence shown here is derived from an EMBL/GenBank/DDBJ whole genome shotgun (WGS) entry which is preliminary data.</text>
</comment>
<proteinExistence type="predicted"/>
<reference evidence="1" key="1">
    <citation type="journal article" date="2015" name="Nature">
        <title>Complex archaea that bridge the gap between prokaryotes and eukaryotes.</title>
        <authorList>
            <person name="Spang A."/>
            <person name="Saw J.H."/>
            <person name="Jorgensen S.L."/>
            <person name="Zaremba-Niedzwiedzka K."/>
            <person name="Martijn J."/>
            <person name="Lind A.E."/>
            <person name="van Eijk R."/>
            <person name="Schleper C."/>
            <person name="Guy L."/>
            <person name="Ettema T.J."/>
        </authorList>
    </citation>
    <scope>NUCLEOTIDE SEQUENCE</scope>
</reference>
<protein>
    <submittedName>
        <fullName evidence="1">Uncharacterized protein</fullName>
    </submittedName>
</protein>